<sequence>MSEITVAIRYAKAIIDLATEQKTLEEINKDMEFFVHTIKANPQLNAVLANPIIYHDKKIKILEQIFGGKVNKLTIEFFKIMVNKSRAEILYVAAQEFLNQYDVIKHITKATVVSASPLSEENKKTILAELEQTTGGTIKLTAKVDADLIGGFVLTVGDKQIDTSVASSLAKLKKEFAQGVA</sequence>
<name>A0A1H1R6M9_MUCMA</name>
<evidence type="ECO:0000313" key="8">
    <source>
        <dbReference type="EMBL" id="SDS31265.1"/>
    </source>
</evidence>
<organism evidence="8 9">
    <name type="scientific">Mucilaginibacter mallensis</name>
    <dbReference type="NCBI Taxonomy" id="652787"/>
    <lineage>
        <taxon>Bacteria</taxon>
        <taxon>Pseudomonadati</taxon>
        <taxon>Bacteroidota</taxon>
        <taxon>Sphingobacteriia</taxon>
        <taxon>Sphingobacteriales</taxon>
        <taxon>Sphingobacteriaceae</taxon>
        <taxon>Mucilaginibacter</taxon>
    </lineage>
</organism>
<dbReference type="Pfam" id="PF00213">
    <property type="entry name" value="OSCP"/>
    <property type="match status" value="1"/>
</dbReference>
<gene>
    <name evidence="7" type="primary">atpH</name>
    <name evidence="8" type="ORF">SAMN05216490_0928</name>
</gene>
<dbReference type="InterPro" id="IPR000711">
    <property type="entry name" value="ATPase_OSCP/dsu"/>
</dbReference>
<dbReference type="Proteomes" id="UP000199679">
    <property type="component" value="Chromosome I"/>
</dbReference>
<comment type="subcellular location">
    <subcellularLocation>
        <location evidence="7">Cell membrane</location>
        <topology evidence="7">Peripheral membrane protein</topology>
    </subcellularLocation>
    <subcellularLocation>
        <location evidence="1">Membrane</location>
    </subcellularLocation>
</comment>
<dbReference type="GO" id="GO:0046933">
    <property type="term" value="F:proton-transporting ATP synthase activity, rotational mechanism"/>
    <property type="evidence" value="ECO:0007669"/>
    <property type="project" value="UniProtKB-UniRule"/>
</dbReference>
<evidence type="ECO:0000256" key="6">
    <source>
        <dbReference type="ARBA" id="ARBA00023310"/>
    </source>
</evidence>
<keyword evidence="3 7" id="KW-0375">Hydrogen ion transport</keyword>
<dbReference type="OrthoDB" id="9802471at2"/>
<reference evidence="8 9" key="1">
    <citation type="submission" date="2016-10" db="EMBL/GenBank/DDBJ databases">
        <authorList>
            <person name="de Groot N.N."/>
        </authorList>
    </citation>
    <scope>NUCLEOTIDE SEQUENCE [LARGE SCALE GENOMIC DNA]</scope>
    <source>
        <strain evidence="8 9">MP1X4</strain>
    </source>
</reference>
<evidence type="ECO:0000256" key="1">
    <source>
        <dbReference type="ARBA" id="ARBA00004370"/>
    </source>
</evidence>
<evidence type="ECO:0000256" key="2">
    <source>
        <dbReference type="ARBA" id="ARBA00022448"/>
    </source>
</evidence>
<dbReference type="NCBIfam" id="TIGR01145">
    <property type="entry name" value="ATP_synt_delta"/>
    <property type="match status" value="1"/>
</dbReference>
<keyword evidence="2 7" id="KW-0813">Transport</keyword>
<dbReference type="PANTHER" id="PTHR11910">
    <property type="entry name" value="ATP SYNTHASE DELTA CHAIN"/>
    <property type="match status" value="1"/>
</dbReference>
<keyword evidence="4 7" id="KW-0406">Ion transport</keyword>
<comment type="function">
    <text evidence="7">F(1)F(0) ATP synthase produces ATP from ADP in the presence of a proton or sodium gradient. F-type ATPases consist of two structural domains, F(1) containing the extramembraneous catalytic core and F(0) containing the membrane proton channel, linked together by a central stalk and a peripheral stalk. During catalysis, ATP synthesis in the catalytic domain of F(1) is coupled via a rotary mechanism of the central stalk subunits to proton translocation.</text>
</comment>
<dbReference type="HAMAP" id="MF_01416">
    <property type="entry name" value="ATP_synth_delta_bact"/>
    <property type="match status" value="1"/>
</dbReference>
<keyword evidence="7" id="KW-0139">CF(1)</keyword>
<proteinExistence type="inferred from homology"/>
<keyword evidence="6 7" id="KW-0066">ATP synthesis</keyword>
<dbReference type="GO" id="GO:0005886">
    <property type="term" value="C:plasma membrane"/>
    <property type="evidence" value="ECO:0007669"/>
    <property type="project" value="UniProtKB-SubCell"/>
</dbReference>
<keyword evidence="7" id="KW-1003">Cell membrane</keyword>
<dbReference type="STRING" id="652787.SAMN05216490_0928"/>
<evidence type="ECO:0000313" key="9">
    <source>
        <dbReference type="Proteomes" id="UP000199679"/>
    </source>
</evidence>
<keyword evidence="9" id="KW-1185">Reference proteome</keyword>
<accession>A0A1H1R6M9</accession>
<dbReference type="AlphaFoldDB" id="A0A1H1R6M9"/>
<dbReference type="PRINTS" id="PR00125">
    <property type="entry name" value="ATPASEDELTA"/>
</dbReference>
<dbReference type="Gene3D" id="1.10.520.20">
    <property type="entry name" value="N-terminal domain of the delta subunit of the F1F0-ATP synthase"/>
    <property type="match status" value="1"/>
</dbReference>
<comment type="function">
    <text evidence="7">This protein is part of the stalk that links CF(0) to CF(1). It either transmits conformational changes from CF(0) to CF(1) or is implicated in proton conduction.</text>
</comment>
<evidence type="ECO:0000256" key="7">
    <source>
        <dbReference type="HAMAP-Rule" id="MF_01416"/>
    </source>
</evidence>
<evidence type="ECO:0000256" key="5">
    <source>
        <dbReference type="ARBA" id="ARBA00023136"/>
    </source>
</evidence>
<dbReference type="InterPro" id="IPR026015">
    <property type="entry name" value="ATP_synth_OSCP/delta_N_sf"/>
</dbReference>
<evidence type="ECO:0000256" key="4">
    <source>
        <dbReference type="ARBA" id="ARBA00023065"/>
    </source>
</evidence>
<dbReference type="EMBL" id="LT629740">
    <property type="protein sequence ID" value="SDS31265.1"/>
    <property type="molecule type" value="Genomic_DNA"/>
</dbReference>
<dbReference type="SUPFAM" id="SSF47928">
    <property type="entry name" value="N-terminal domain of the delta subunit of the F1F0-ATP synthase"/>
    <property type="match status" value="1"/>
</dbReference>
<comment type="similarity">
    <text evidence="7">Belongs to the ATPase delta chain family.</text>
</comment>
<dbReference type="GO" id="GO:0045259">
    <property type="term" value="C:proton-transporting ATP synthase complex"/>
    <property type="evidence" value="ECO:0007669"/>
    <property type="project" value="UniProtKB-KW"/>
</dbReference>
<dbReference type="RefSeq" id="WP_091369795.1">
    <property type="nucleotide sequence ID" value="NZ_LT629740.1"/>
</dbReference>
<keyword evidence="5 7" id="KW-0472">Membrane</keyword>
<evidence type="ECO:0000256" key="3">
    <source>
        <dbReference type="ARBA" id="ARBA00022781"/>
    </source>
</evidence>
<protein>
    <recommendedName>
        <fullName evidence="7">ATP synthase subunit delta</fullName>
    </recommendedName>
    <alternativeName>
        <fullName evidence="7">ATP synthase F(1) sector subunit delta</fullName>
    </alternativeName>
    <alternativeName>
        <fullName evidence="7">F-type ATPase subunit delta</fullName>
        <shortName evidence="7">F-ATPase subunit delta</shortName>
    </alternativeName>
</protein>